<feature type="non-terminal residue" evidence="2">
    <location>
        <position position="74"/>
    </location>
</feature>
<dbReference type="AlphaFoldDB" id="A0AAD6VLI0"/>
<dbReference type="GO" id="GO:0003677">
    <property type="term" value="F:DNA binding"/>
    <property type="evidence" value="ECO:0007669"/>
    <property type="project" value="InterPro"/>
</dbReference>
<dbReference type="Proteomes" id="UP001219525">
    <property type="component" value="Unassembled WGS sequence"/>
</dbReference>
<evidence type="ECO:0000256" key="1">
    <source>
        <dbReference type="ARBA" id="ARBA00023172"/>
    </source>
</evidence>
<dbReference type="Gene3D" id="1.10.443.10">
    <property type="entry name" value="Intergrase catalytic core"/>
    <property type="match status" value="1"/>
</dbReference>
<name>A0AAD6VLI0_9AGAR</name>
<keyword evidence="3" id="KW-1185">Reference proteome</keyword>
<evidence type="ECO:0000313" key="2">
    <source>
        <dbReference type="EMBL" id="KAJ7216472.1"/>
    </source>
</evidence>
<evidence type="ECO:0008006" key="4">
    <source>
        <dbReference type="Google" id="ProtNLM"/>
    </source>
</evidence>
<reference evidence="2" key="1">
    <citation type="submission" date="2023-03" db="EMBL/GenBank/DDBJ databases">
        <title>Massive genome expansion in bonnet fungi (Mycena s.s.) driven by repeated elements and novel gene families across ecological guilds.</title>
        <authorList>
            <consortium name="Lawrence Berkeley National Laboratory"/>
            <person name="Harder C.B."/>
            <person name="Miyauchi S."/>
            <person name="Viragh M."/>
            <person name="Kuo A."/>
            <person name="Thoen E."/>
            <person name="Andreopoulos B."/>
            <person name="Lu D."/>
            <person name="Skrede I."/>
            <person name="Drula E."/>
            <person name="Henrissat B."/>
            <person name="Morin E."/>
            <person name="Kohler A."/>
            <person name="Barry K."/>
            <person name="LaButti K."/>
            <person name="Morin E."/>
            <person name="Salamov A."/>
            <person name="Lipzen A."/>
            <person name="Mereny Z."/>
            <person name="Hegedus B."/>
            <person name="Baldrian P."/>
            <person name="Stursova M."/>
            <person name="Weitz H."/>
            <person name="Taylor A."/>
            <person name="Grigoriev I.V."/>
            <person name="Nagy L.G."/>
            <person name="Martin F."/>
            <person name="Kauserud H."/>
        </authorList>
    </citation>
    <scope>NUCLEOTIDE SEQUENCE</scope>
    <source>
        <strain evidence="2">9144</strain>
    </source>
</reference>
<dbReference type="SUPFAM" id="SSF56349">
    <property type="entry name" value="DNA breaking-rejoining enzymes"/>
    <property type="match status" value="1"/>
</dbReference>
<sequence>LFSWRDTHGIIHPMVKSAALKRINSILGAWGWGTAFGHSFRIGGASFYLAKGVNPEVVRLAGRWKSRAYEAYIR</sequence>
<dbReference type="InterPro" id="IPR013762">
    <property type="entry name" value="Integrase-like_cat_sf"/>
</dbReference>
<accession>A0AAD6VLI0</accession>
<dbReference type="GO" id="GO:0006310">
    <property type="term" value="P:DNA recombination"/>
    <property type="evidence" value="ECO:0007669"/>
    <property type="project" value="UniProtKB-KW"/>
</dbReference>
<evidence type="ECO:0000313" key="3">
    <source>
        <dbReference type="Proteomes" id="UP001219525"/>
    </source>
</evidence>
<keyword evidence="1" id="KW-0233">DNA recombination</keyword>
<protein>
    <recommendedName>
        <fullName evidence="4">Tyr recombinase domain-containing protein</fullName>
    </recommendedName>
</protein>
<dbReference type="EMBL" id="JARJCW010000015">
    <property type="protein sequence ID" value="KAJ7216472.1"/>
    <property type="molecule type" value="Genomic_DNA"/>
</dbReference>
<comment type="caution">
    <text evidence="2">The sequence shown here is derived from an EMBL/GenBank/DDBJ whole genome shotgun (WGS) entry which is preliminary data.</text>
</comment>
<dbReference type="GO" id="GO:0015074">
    <property type="term" value="P:DNA integration"/>
    <property type="evidence" value="ECO:0007669"/>
    <property type="project" value="InterPro"/>
</dbReference>
<feature type="non-terminal residue" evidence="2">
    <location>
        <position position="1"/>
    </location>
</feature>
<organism evidence="2 3">
    <name type="scientific">Mycena pura</name>
    <dbReference type="NCBI Taxonomy" id="153505"/>
    <lineage>
        <taxon>Eukaryota</taxon>
        <taxon>Fungi</taxon>
        <taxon>Dikarya</taxon>
        <taxon>Basidiomycota</taxon>
        <taxon>Agaricomycotina</taxon>
        <taxon>Agaricomycetes</taxon>
        <taxon>Agaricomycetidae</taxon>
        <taxon>Agaricales</taxon>
        <taxon>Marasmiineae</taxon>
        <taxon>Mycenaceae</taxon>
        <taxon>Mycena</taxon>
    </lineage>
</organism>
<dbReference type="PANTHER" id="PTHR34605:SF4">
    <property type="entry name" value="DNA ADENINE METHYLTRANSFERASE"/>
    <property type="match status" value="1"/>
</dbReference>
<dbReference type="InterPro" id="IPR052925">
    <property type="entry name" value="Phage_Integrase-like_Recomb"/>
</dbReference>
<dbReference type="InterPro" id="IPR011010">
    <property type="entry name" value="DNA_brk_join_enz"/>
</dbReference>
<dbReference type="PANTHER" id="PTHR34605">
    <property type="entry name" value="PHAGE_INTEGRASE DOMAIN-CONTAINING PROTEIN"/>
    <property type="match status" value="1"/>
</dbReference>
<proteinExistence type="predicted"/>
<gene>
    <name evidence="2" type="ORF">GGX14DRAFT_304183</name>
</gene>